<dbReference type="Pfam" id="PF11888">
    <property type="entry name" value="DUF3408"/>
    <property type="match status" value="1"/>
</dbReference>
<organism evidence="1 2">
    <name type="scientific">Bacteroides uniformis</name>
    <dbReference type="NCBI Taxonomy" id="820"/>
    <lineage>
        <taxon>Bacteria</taxon>
        <taxon>Pseudomonadati</taxon>
        <taxon>Bacteroidota</taxon>
        <taxon>Bacteroidia</taxon>
        <taxon>Bacteroidales</taxon>
        <taxon>Bacteroidaceae</taxon>
        <taxon>Bacteroides</taxon>
    </lineage>
</organism>
<gene>
    <name evidence="1" type="ORF">POY80_19700</name>
</gene>
<accession>A0AAW6G4Q9</accession>
<name>A0AAW6G4Q9_BACUN</name>
<dbReference type="RefSeq" id="WP_258997031.1">
    <property type="nucleotide sequence ID" value="NZ_JAQNQY010000038.1"/>
</dbReference>
<evidence type="ECO:0000313" key="2">
    <source>
        <dbReference type="Proteomes" id="UP001218502"/>
    </source>
</evidence>
<sequence>MQYFNHQKETDMKRKKNDYRGFLKKSGIKAREGKQVYISLANHKVITEIVYLLGDGKVGIADYLDNVLNEHFQTHRAEINRMLDSVPKVEL</sequence>
<dbReference type="InterPro" id="IPR021823">
    <property type="entry name" value="DUF3408"/>
</dbReference>
<reference evidence="1" key="1">
    <citation type="submission" date="2022-10" db="EMBL/GenBank/DDBJ databases">
        <title>Human gut microbiome strain richness.</title>
        <authorList>
            <person name="Chen-Liaw A."/>
        </authorList>
    </citation>
    <scope>NUCLEOTIDE SEQUENCE</scope>
    <source>
        <strain evidence="1">A1_m1001262Bd0_191120</strain>
    </source>
</reference>
<dbReference type="EMBL" id="JAQNQY010000038">
    <property type="protein sequence ID" value="MDC1754663.1"/>
    <property type="molecule type" value="Genomic_DNA"/>
</dbReference>
<comment type="caution">
    <text evidence="1">The sequence shown here is derived from an EMBL/GenBank/DDBJ whole genome shotgun (WGS) entry which is preliminary data.</text>
</comment>
<dbReference type="AlphaFoldDB" id="A0AAW6G4Q9"/>
<dbReference type="Proteomes" id="UP001218502">
    <property type="component" value="Unassembled WGS sequence"/>
</dbReference>
<protein>
    <submittedName>
        <fullName evidence="1">DUF3408 domain-containing protein</fullName>
    </submittedName>
</protein>
<proteinExistence type="predicted"/>
<evidence type="ECO:0000313" key="1">
    <source>
        <dbReference type="EMBL" id="MDC1754663.1"/>
    </source>
</evidence>